<proteinExistence type="predicted"/>
<organism evidence="1 2">
    <name type="scientific">Alternaria arborescens</name>
    <dbReference type="NCBI Taxonomy" id="156630"/>
    <lineage>
        <taxon>Eukaryota</taxon>
        <taxon>Fungi</taxon>
        <taxon>Dikarya</taxon>
        <taxon>Ascomycota</taxon>
        <taxon>Pezizomycotina</taxon>
        <taxon>Dothideomycetes</taxon>
        <taxon>Pleosporomycetidae</taxon>
        <taxon>Pleosporales</taxon>
        <taxon>Pleosporineae</taxon>
        <taxon>Pleosporaceae</taxon>
        <taxon>Alternaria</taxon>
        <taxon>Alternaria sect. Alternaria</taxon>
    </lineage>
</organism>
<dbReference type="EMBL" id="PEJP01000045">
    <property type="protein sequence ID" value="RYO52032.1"/>
    <property type="molecule type" value="Genomic_DNA"/>
</dbReference>
<evidence type="ECO:0000313" key="1">
    <source>
        <dbReference type="EMBL" id="RYO52032.1"/>
    </source>
</evidence>
<protein>
    <submittedName>
        <fullName evidence="1">Uncharacterized protein</fullName>
    </submittedName>
</protein>
<dbReference type="OrthoDB" id="10315704at2759"/>
<sequence>MSLFAGMVGIVFYGEVALMAMVVNLCPWDIPVTTPTTQTTCFGKINYVFWPPHPT</sequence>
<name>A0A4Q4R6R4_9PLEO</name>
<accession>A0A4Q4R6R4</accession>
<gene>
    <name evidence="1" type="ORF">AA0113_g9721</name>
</gene>
<comment type="caution">
    <text evidence="1">The sequence shown here is derived from an EMBL/GenBank/DDBJ whole genome shotgun (WGS) entry which is preliminary data.</text>
</comment>
<dbReference type="AlphaFoldDB" id="A0A4Q4R6R4"/>
<reference evidence="2" key="1">
    <citation type="journal article" date="2019" name="bioRxiv">
        <title>Genomics, evolutionary history and diagnostics of the Alternaria alternata species group including apple and Asian pear pathotypes.</title>
        <authorList>
            <person name="Armitage A.D."/>
            <person name="Cockerton H.M."/>
            <person name="Sreenivasaprasad S."/>
            <person name="Woodhall J.W."/>
            <person name="Lane C.R."/>
            <person name="Harrison R.J."/>
            <person name="Clarkson J.P."/>
        </authorList>
    </citation>
    <scope>NUCLEOTIDE SEQUENCE [LARGE SCALE GENOMIC DNA]</scope>
    <source>
        <strain evidence="2">RGR 97.0016</strain>
    </source>
</reference>
<keyword evidence="2" id="KW-1185">Reference proteome</keyword>
<evidence type="ECO:0000313" key="2">
    <source>
        <dbReference type="Proteomes" id="UP000293823"/>
    </source>
</evidence>
<dbReference type="Proteomes" id="UP000293823">
    <property type="component" value="Unassembled WGS sequence"/>
</dbReference>